<keyword evidence="1" id="KW-0812">Transmembrane</keyword>
<comment type="caution">
    <text evidence="2">The sequence shown here is derived from an EMBL/GenBank/DDBJ whole genome shotgun (WGS) entry which is preliminary data.</text>
</comment>
<protein>
    <submittedName>
        <fullName evidence="2">Uncharacterized protein</fullName>
    </submittedName>
</protein>
<keyword evidence="1" id="KW-1133">Transmembrane helix</keyword>
<dbReference type="EMBL" id="WSRR01000027">
    <property type="protein sequence ID" value="MVX61677.1"/>
    <property type="molecule type" value="Genomic_DNA"/>
</dbReference>
<gene>
    <name evidence="2" type="ORF">GKZ27_09480</name>
</gene>
<keyword evidence="1" id="KW-0472">Membrane</keyword>
<dbReference type="RefSeq" id="WP_160346971.1">
    <property type="nucleotide sequence ID" value="NZ_WSRR01000027.1"/>
</dbReference>
<organism evidence="2 3">
    <name type="scientific">Adlercreutzia mucosicola</name>
    <dbReference type="NCBI Taxonomy" id="580026"/>
    <lineage>
        <taxon>Bacteria</taxon>
        <taxon>Bacillati</taxon>
        <taxon>Actinomycetota</taxon>
        <taxon>Coriobacteriia</taxon>
        <taxon>Eggerthellales</taxon>
        <taxon>Eggerthellaceae</taxon>
        <taxon>Adlercreutzia</taxon>
    </lineage>
</organism>
<keyword evidence="3" id="KW-1185">Reference proteome</keyword>
<accession>A0A6N8JRA4</accession>
<evidence type="ECO:0000313" key="3">
    <source>
        <dbReference type="Proteomes" id="UP000463388"/>
    </source>
</evidence>
<proteinExistence type="predicted"/>
<name>A0A6N8JRA4_9ACTN</name>
<feature type="transmembrane region" description="Helical" evidence="1">
    <location>
        <begin position="29"/>
        <end position="46"/>
    </location>
</feature>
<sequence length="63" mass="6906">MKLSDKLLYALFVLAAVALGTLSFCSSDWLWAITTVAVVLVCAFLLHHRCQKGAPDAPEKERS</sequence>
<dbReference type="AlphaFoldDB" id="A0A6N8JRA4"/>
<feature type="transmembrane region" description="Helical" evidence="1">
    <location>
        <begin position="7"/>
        <end position="23"/>
    </location>
</feature>
<evidence type="ECO:0000313" key="2">
    <source>
        <dbReference type="EMBL" id="MVX61677.1"/>
    </source>
</evidence>
<reference evidence="2 3" key="1">
    <citation type="submission" date="2019-12" db="EMBL/GenBank/DDBJ databases">
        <title>Microbes associate with the intestines of laboratory mice.</title>
        <authorList>
            <person name="Navarre W."/>
            <person name="Wong E."/>
        </authorList>
    </citation>
    <scope>NUCLEOTIDE SEQUENCE [LARGE SCALE GENOMIC DNA]</scope>
    <source>
        <strain evidence="2 3">NM66_B29</strain>
    </source>
</reference>
<evidence type="ECO:0000256" key="1">
    <source>
        <dbReference type="SAM" id="Phobius"/>
    </source>
</evidence>
<dbReference type="Proteomes" id="UP000463388">
    <property type="component" value="Unassembled WGS sequence"/>
</dbReference>